<feature type="domain" description="Gfo/Idh/MocA-like oxidoreductase N-terminal" evidence="1">
    <location>
        <begin position="35"/>
        <end position="160"/>
    </location>
</feature>
<dbReference type="Proteomes" id="UP000619457">
    <property type="component" value="Unassembled WGS sequence"/>
</dbReference>
<dbReference type="SUPFAM" id="SSF51735">
    <property type="entry name" value="NAD(P)-binding Rossmann-fold domains"/>
    <property type="match status" value="1"/>
</dbReference>
<dbReference type="SUPFAM" id="SSF55347">
    <property type="entry name" value="Glyceraldehyde-3-phosphate dehydrogenase-like, C-terminal domain"/>
    <property type="match status" value="1"/>
</dbReference>
<organism evidence="3 4">
    <name type="scientific">Echinicola pacifica</name>
    <dbReference type="NCBI Taxonomy" id="346377"/>
    <lineage>
        <taxon>Bacteria</taxon>
        <taxon>Pseudomonadati</taxon>
        <taxon>Bacteroidota</taxon>
        <taxon>Cytophagia</taxon>
        <taxon>Cytophagales</taxon>
        <taxon>Cyclobacteriaceae</taxon>
        <taxon>Echinicola</taxon>
    </lineage>
</organism>
<evidence type="ECO:0000259" key="1">
    <source>
        <dbReference type="Pfam" id="PF01408"/>
    </source>
</evidence>
<proteinExistence type="predicted"/>
<protein>
    <submittedName>
        <fullName evidence="3">Oxidoreductase</fullName>
    </submittedName>
</protein>
<dbReference type="Pfam" id="PF01408">
    <property type="entry name" value="GFO_IDH_MocA"/>
    <property type="match status" value="1"/>
</dbReference>
<dbReference type="GO" id="GO:0000166">
    <property type="term" value="F:nucleotide binding"/>
    <property type="evidence" value="ECO:0007669"/>
    <property type="project" value="InterPro"/>
</dbReference>
<dbReference type="AlphaFoldDB" id="A0A918PSB9"/>
<dbReference type="InterPro" id="IPR050463">
    <property type="entry name" value="Gfo/Idh/MocA_oxidrdct_glycsds"/>
</dbReference>
<evidence type="ECO:0000313" key="4">
    <source>
        <dbReference type="Proteomes" id="UP000619457"/>
    </source>
</evidence>
<evidence type="ECO:0000259" key="2">
    <source>
        <dbReference type="Pfam" id="PF19051"/>
    </source>
</evidence>
<dbReference type="Pfam" id="PF19051">
    <property type="entry name" value="GFO_IDH_MocA_C2"/>
    <property type="match status" value="1"/>
</dbReference>
<dbReference type="InterPro" id="IPR000683">
    <property type="entry name" value="Gfo/Idh/MocA-like_OxRdtase_N"/>
</dbReference>
<keyword evidence="4" id="KW-1185">Reference proteome</keyword>
<accession>A0A918PSB9</accession>
<dbReference type="EMBL" id="BMWX01000002">
    <property type="protein sequence ID" value="GGZ20251.1"/>
    <property type="molecule type" value="Genomic_DNA"/>
</dbReference>
<feature type="domain" description="Gfo/Idh/MocA-like oxidoreductase bacterial type C-terminal" evidence="2">
    <location>
        <begin position="202"/>
        <end position="421"/>
    </location>
</feature>
<dbReference type="Gene3D" id="3.30.360.10">
    <property type="entry name" value="Dihydrodipicolinate Reductase, domain 2"/>
    <property type="match status" value="1"/>
</dbReference>
<comment type="caution">
    <text evidence="3">The sequence shown here is derived from an EMBL/GenBank/DDBJ whole genome shotgun (WGS) entry which is preliminary data.</text>
</comment>
<gene>
    <name evidence="3" type="ORF">GCM10007049_11020</name>
</gene>
<dbReference type="Gene3D" id="3.40.50.720">
    <property type="entry name" value="NAD(P)-binding Rossmann-like Domain"/>
    <property type="match status" value="1"/>
</dbReference>
<dbReference type="PANTHER" id="PTHR43818:SF5">
    <property type="entry name" value="OXIDOREDUCTASE FAMILY PROTEIN"/>
    <property type="match status" value="1"/>
</dbReference>
<sequence length="425" mass="47017">MGASALGALGLSIVPHLNFASSTSSQSLRSAESKIRLGFIGMGRQANGILNGMMKIPQVEVIAGCDVYGAKRTRFQQKVAAHYGKKPEDVPTFERYQDLLSRNDIDAVVIASPDFWHAQMAIDACKAKKDVYLEKPLTFTINEGKALVKAVRDNNIVLATGSQQRSEDNFQYAVHMVHKGALGKIKHVKANVGSPTSPKPYDLPKQAIPADLNWDLWLGPIPSVHFNQELNPSISIDPPVNENSWGAWRWYQETGGGLMTDWGAHMFDIAQWGLGMDRHGPISVSPESSSSPLTFEYESGIKMTAEPYNGDTRGVEFTGTDGWIQVSRGEFKSSIPELVVPKGIQSSIQAPPHYIDFIESVIRRKDPIAPVEIGHSTCTVCTLGNIANKLQEKLSWNPYEQQFENNAKAEKLMHYNYQNGYKLDI</sequence>
<dbReference type="PANTHER" id="PTHR43818">
    <property type="entry name" value="BCDNA.GH03377"/>
    <property type="match status" value="1"/>
</dbReference>
<name>A0A918PSB9_9BACT</name>
<dbReference type="InterPro" id="IPR043906">
    <property type="entry name" value="Gfo/Idh/MocA_OxRdtase_bact_C"/>
</dbReference>
<reference evidence="3" key="2">
    <citation type="submission" date="2020-09" db="EMBL/GenBank/DDBJ databases">
        <authorList>
            <person name="Sun Q."/>
            <person name="Kim S."/>
        </authorList>
    </citation>
    <scope>NUCLEOTIDE SEQUENCE</scope>
    <source>
        <strain evidence="3">KCTC 12368</strain>
    </source>
</reference>
<reference evidence="3" key="1">
    <citation type="journal article" date="2014" name="Int. J. Syst. Evol. Microbiol.">
        <title>Complete genome sequence of Corynebacterium casei LMG S-19264T (=DSM 44701T), isolated from a smear-ripened cheese.</title>
        <authorList>
            <consortium name="US DOE Joint Genome Institute (JGI-PGF)"/>
            <person name="Walter F."/>
            <person name="Albersmeier A."/>
            <person name="Kalinowski J."/>
            <person name="Ruckert C."/>
        </authorList>
    </citation>
    <scope>NUCLEOTIDE SEQUENCE</scope>
    <source>
        <strain evidence="3">KCTC 12368</strain>
    </source>
</reference>
<evidence type="ECO:0000313" key="3">
    <source>
        <dbReference type="EMBL" id="GGZ20251.1"/>
    </source>
</evidence>
<dbReference type="InterPro" id="IPR036291">
    <property type="entry name" value="NAD(P)-bd_dom_sf"/>
</dbReference>